<protein>
    <submittedName>
        <fullName evidence="1">Uncharacterized protein</fullName>
    </submittedName>
</protein>
<accession>A0ABV7TBH8</accession>
<dbReference type="Proteomes" id="UP001595629">
    <property type="component" value="Unassembled WGS sequence"/>
</dbReference>
<comment type="caution">
    <text evidence="1">The sequence shown here is derived from an EMBL/GenBank/DDBJ whole genome shotgun (WGS) entry which is preliminary data.</text>
</comment>
<name>A0ABV7TBH8_9RHOB</name>
<keyword evidence="2" id="KW-1185">Reference proteome</keyword>
<dbReference type="RefSeq" id="WP_386734100.1">
    <property type="nucleotide sequence ID" value="NZ_JBHRXI010000002.1"/>
</dbReference>
<organism evidence="1 2">
    <name type="scientific">Lutimaribacter marinistellae</name>
    <dbReference type="NCBI Taxonomy" id="1820329"/>
    <lineage>
        <taxon>Bacteria</taxon>
        <taxon>Pseudomonadati</taxon>
        <taxon>Pseudomonadota</taxon>
        <taxon>Alphaproteobacteria</taxon>
        <taxon>Rhodobacterales</taxon>
        <taxon>Roseobacteraceae</taxon>
        <taxon>Lutimaribacter</taxon>
    </lineage>
</organism>
<proteinExistence type="predicted"/>
<evidence type="ECO:0000313" key="1">
    <source>
        <dbReference type="EMBL" id="MFC3612912.1"/>
    </source>
</evidence>
<dbReference type="EMBL" id="JBHRXI010000002">
    <property type="protein sequence ID" value="MFC3612912.1"/>
    <property type="molecule type" value="Genomic_DNA"/>
</dbReference>
<sequence length="122" mass="13426">MGLDVFFLDGKSRKTVLSLRNPDTFFQALPADERDLLNPIFCDFWVGEEQLDLAATALIERGAVPPKNIDDLPGFDAIEDSLTGLHAECLERQSDLDESLVIALALLNYVCGNGRIICAWSA</sequence>
<evidence type="ECO:0000313" key="2">
    <source>
        <dbReference type="Proteomes" id="UP001595629"/>
    </source>
</evidence>
<gene>
    <name evidence="1" type="ORF">ACFORG_03980</name>
</gene>
<reference evidence="2" key="1">
    <citation type="journal article" date="2019" name="Int. J. Syst. Evol. Microbiol.">
        <title>The Global Catalogue of Microorganisms (GCM) 10K type strain sequencing project: providing services to taxonomists for standard genome sequencing and annotation.</title>
        <authorList>
            <consortium name="The Broad Institute Genomics Platform"/>
            <consortium name="The Broad Institute Genome Sequencing Center for Infectious Disease"/>
            <person name="Wu L."/>
            <person name="Ma J."/>
        </authorList>
    </citation>
    <scope>NUCLEOTIDE SEQUENCE [LARGE SCALE GENOMIC DNA]</scope>
    <source>
        <strain evidence="2">KCTC 42911</strain>
    </source>
</reference>